<sequence>MIIFWILAGGLLVLALIFIVAPLLQAAPQEDLVEQDALNLEVFRQRMKELDADLEAGFLDQERYAAARHDLERELLYDVDADRQAPAQAAASSAASRWLVGTALVVLAPVSAVLIYLQLGEPRLADPLQVAAAVQAAEESGQGSGASLDELVARLEERLQENPEDLDGWLMLGRTYFATGKTEQGLTAIEKAYTLAPDQVEVKLAYAEALAAASPTKSLEGKPAELIRAVLDEDPTNPIARWLSGMIAFQKGQYASALDTWEGILAELDPEGQEAANLREMIAEAKDRADMQAEAPPEDPAESLAEAPAPEPQATPPAPPASDAAIQVEVSLDGSIADRAAPEDTVFVFARAAEGPPMPLAVQRIKVSDLPKSITLDDSMAMTPAMRLSAFDTVVVGARVSKSGNAMPQSGDLFGEAGPLALEARTQASIRIDQVRP</sequence>
<comment type="subcellular location">
    <subcellularLocation>
        <location evidence="1">Cell envelope</location>
    </subcellularLocation>
</comment>
<dbReference type="PANTHER" id="PTHR47870">
    <property type="entry name" value="CYTOCHROME C-TYPE BIOGENESIS PROTEIN CCMH"/>
    <property type="match status" value="1"/>
</dbReference>
<dbReference type="NCBIfam" id="TIGR03142">
    <property type="entry name" value="cytochro_ccmI"/>
    <property type="match status" value="1"/>
</dbReference>
<evidence type="ECO:0000256" key="6">
    <source>
        <dbReference type="SAM" id="MobiDB-lite"/>
    </source>
</evidence>
<feature type="domain" description="Cytochrome c-type biogenesis protein H TPR" evidence="8">
    <location>
        <begin position="145"/>
        <end position="272"/>
    </location>
</feature>
<evidence type="ECO:0000313" key="10">
    <source>
        <dbReference type="Proteomes" id="UP000483379"/>
    </source>
</evidence>
<dbReference type="GO" id="GO:0005886">
    <property type="term" value="C:plasma membrane"/>
    <property type="evidence" value="ECO:0007669"/>
    <property type="project" value="TreeGrafter"/>
</dbReference>
<dbReference type="EMBL" id="JAAIJQ010000038">
    <property type="protein sequence ID" value="NEV62949.1"/>
    <property type="molecule type" value="Genomic_DNA"/>
</dbReference>
<dbReference type="Gene3D" id="1.25.40.10">
    <property type="entry name" value="Tetratricopeptide repeat domain"/>
    <property type="match status" value="1"/>
</dbReference>
<dbReference type="InterPro" id="IPR056412">
    <property type="entry name" value="Ig_CycH"/>
</dbReference>
<evidence type="ECO:0000256" key="3">
    <source>
        <dbReference type="ARBA" id="ARBA00022748"/>
    </source>
</evidence>
<proteinExistence type="predicted"/>
<dbReference type="InterPro" id="IPR051263">
    <property type="entry name" value="C-type_cytochrome_biogenesis"/>
</dbReference>
<dbReference type="InterPro" id="IPR017560">
    <property type="entry name" value="Cyt_c_biogenesis_CcmI"/>
</dbReference>
<dbReference type="PANTHER" id="PTHR47870:SF1">
    <property type="entry name" value="CYTOCHROME C-TYPE BIOGENESIS PROTEIN CCMH"/>
    <property type="match status" value="1"/>
</dbReference>
<dbReference type="InterPro" id="IPR019734">
    <property type="entry name" value="TPR_rpt"/>
</dbReference>
<dbReference type="AlphaFoldDB" id="A0A6M0K0P5"/>
<evidence type="ECO:0000259" key="8">
    <source>
        <dbReference type="Pfam" id="PF23914"/>
    </source>
</evidence>
<organism evidence="9 10">
    <name type="scientific">Thiorhodococcus minor</name>
    <dbReference type="NCBI Taxonomy" id="57489"/>
    <lineage>
        <taxon>Bacteria</taxon>
        <taxon>Pseudomonadati</taxon>
        <taxon>Pseudomonadota</taxon>
        <taxon>Gammaproteobacteria</taxon>
        <taxon>Chromatiales</taxon>
        <taxon>Chromatiaceae</taxon>
        <taxon>Thiorhodococcus</taxon>
    </lineage>
</organism>
<accession>A0A6M0K0P5</accession>
<dbReference type="PROSITE" id="PS50005">
    <property type="entry name" value="TPR"/>
    <property type="match status" value="1"/>
</dbReference>
<evidence type="ECO:0000259" key="7">
    <source>
        <dbReference type="Pfam" id="PF23892"/>
    </source>
</evidence>
<feature type="region of interest" description="Disordered" evidence="6">
    <location>
        <begin position="287"/>
        <end position="322"/>
    </location>
</feature>
<dbReference type="InterPro" id="IPR056413">
    <property type="entry name" value="TPR_CcmH_CycH"/>
</dbReference>
<name>A0A6M0K0P5_9GAMM</name>
<protein>
    <submittedName>
        <fullName evidence="9">C-type cytochrome biogenesis protein CcmI</fullName>
    </submittedName>
</protein>
<evidence type="ECO:0000313" key="9">
    <source>
        <dbReference type="EMBL" id="NEV62949.1"/>
    </source>
</evidence>
<reference evidence="9 10" key="1">
    <citation type="submission" date="2020-02" db="EMBL/GenBank/DDBJ databases">
        <title>Genome sequences of Thiorhodococcus mannitoliphagus and Thiorhodococcus minor, purple sulfur photosynthetic bacteria in the gammaproteobacterial family, Chromatiaceae.</title>
        <authorList>
            <person name="Aviles F.A."/>
            <person name="Meyer T.E."/>
            <person name="Kyndt J.A."/>
        </authorList>
    </citation>
    <scope>NUCLEOTIDE SEQUENCE [LARGE SCALE GENOMIC DNA]</scope>
    <source>
        <strain evidence="9 10">DSM 11518</strain>
    </source>
</reference>
<dbReference type="InterPro" id="IPR011990">
    <property type="entry name" value="TPR-like_helical_dom_sf"/>
</dbReference>
<dbReference type="Pfam" id="PF23914">
    <property type="entry name" value="TPR_CcmH_CycH"/>
    <property type="match status" value="1"/>
</dbReference>
<feature type="repeat" description="TPR" evidence="5">
    <location>
        <begin position="166"/>
        <end position="199"/>
    </location>
</feature>
<keyword evidence="4 5" id="KW-0802">TPR repeat</keyword>
<evidence type="ECO:0000256" key="1">
    <source>
        <dbReference type="ARBA" id="ARBA00004196"/>
    </source>
</evidence>
<dbReference type="RefSeq" id="WP_164453413.1">
    <property type="nucleotide sequence ID" value="NZ_JAAIJQ010000038.1"/>
</dbReference>
<evidence type="ECO:0000256" key="5">
    <source>
        <dbReference type="PROSITE-ProRule" id="PRU00339"/>
    </source>
</evidence>
<comment type="caution">
    <text evidence="9">The sequence shown here is derived from an EMBL/GenBank/DDBJ whole genome shotgun (WGS) entry which is preliminary data.</text>
</comment>
<keyword evidence="3" id="KW-0201">Cytochrome c-type biogenesis</keyword>
<dbReference type="Proteomes" id="UP000483379">
    <property type="component" value="Unassembled WGS sequence"/>
</dbReference>
<evidence type="ECO:0000256" key="4">
    <source>
        <dbReference type="ARBA" id="ARBA00022803"/>
    </source>
</evidence>
<gene>
    <name evidence="9" type="primary">ccmI</name>
    <name evidence="9" type="ORF">G3446_13790</name>
</gene>
<feature type="domain" description="Cytochrome c-type biogenesis protein H Ig-like" evidence="7">
    <location>
        <begin position="326"/>
        <end position="433"/>
    </location>
</feature>
<dbReference type="Pfam" id="PF23892">
    <property type="entry name" value="Ig_CycH"/>
    <property type="match status" value="1"/>
</dbReference>
<evidence type="ECO:0000256" key="2">
    <source>
        <dbReference type="ARBA" id="ARBA00022737"/>
    </source>
</evidence>
<keyword evidence="10" id="KW-1185">Reference proteome</keyword>
<keyword evidence="2" id="KW-0677">Repeat</keyword>
<dbReference type="GO" id="GO:0030313">
    <property type="term" value="C:cell envelope"/>
    <property type="evidence" value="ECO:0007669"/>
    <property type="project" value="UniProtKB-SubCell"/>
</dbReference>
<dbReference type="GO" id="GO:0017004">
    <property type="term" value="P:cytochrome complex assembly"/>
    <property type="evidence" value="ECO:0007669"/>
    <property type="project" value="UniProtKB-KW"/>
</dbReference>
<dbReference type="SUPFAM" id="SSF48452">
    <property type="entry name" value="TPR-like"/>
    <property type="match status" value="1"/>
</dbReference>
<feature type="compositionally biased region" description="Pro residues" evidence="6">
    <location>
        <begin position="309"/>
        <end position="320"/>
    </location>
</feature>